<organism evidence="5 6">
    <name type="scientific">Draconibacterium aestuarii</name>
    <dbReference type="NCBI Taxonomy" id="2998507"/>
    <lineage>
        <taxon>Bacteria</taxon>
        <taxon>Pseudomonadati</taxon>
        <taxon>Bacteroidota</taxon>
        <taxon>Bacteroidia</taxon>
        <taxon>Marinilabiliales</taxon>
        <taxon>Prolixibacteraceae</taxon>
        <taxon>Draconibacterium</taxon>
    </lineage>
</organism>
<feature type="transmembrane region" description="Helical" evidence="3">
    <location>
        <begin position="7"/>
        <end position="28"/>
    </location>
</feature>
<keyword evidence="1" id="KW-0732">Signal</keyword>
<sequence length="794" mass="91484">MQFFQRTYLLSVFTGVLLLLLFPIHIFGKNSLSDLVFLTCETNGNNLKQKLSDGYRAFIFTPESSLNATLDETAIFLGENKNEIITFIIQSEMPGFLNKLEQHNIFQTLAISGEYSINKLTECRENGKRLFVFTPEKTPLSYSVDEYLCEYNVPTGFPTEISGGFGKNPGNDLVLYNHDCTLSSLPDSLQQHPELIPQLLNIYTGKLPNFFITNDLQTFSAYHQNFSEQVWYTANVQYNKEPLEGIRWKEMPLMLSYGKIHTTEVGLSPYKIGYHFTPDVFNFNNYTSESTKIFFARQKNLKDEMVLYLAFEQDIVNQAGESTEIPYINVEYKKDSLRGWCGVFNGRDNYIDFDTDIVFNENFTVSAWVKPSEIDRNRSIIGKGKALSIKFRDGNMLFTSPGIKDHIADSAMVTPNEWQHLTYVISSGETVKFYKNGQIVETQKAERIEPTEHSLLVGTNLWDESFKGMMDDLVIWNRNLSDKEVMHLYKHGIGDGNKSRPLSYTWSMLIIIITGLCLLLYFGIRQKYLQTSRFKKKPNDLNPLKKQLPQIKEPYIELFGGFKITNSNKEDLTSRFSPRRKQIFILVLIETIRNKGITSKQLTNHLWAGHSPESAKNNRSTQIQRIREILDTNSGINIAYTNKKWVMEIKENVYCDLVNYFSELEEFKRSTSLAPNFEHLTNILLIIEKGPLLPNMDDEWLDDFKSKISDELLDTFLPLLSNDSFKSETKWLLRLSQALLIFDPLNETVLAHKIKALVQLGKNTLAHECLEHFEKVYQQCYAQPFGKSISDLMA</sequence>
<evidence type="ECO:0000256" key="2">
    <source>
        <dbReference type="ARBA" id="ARBA00023157"/>
    </source>
</evidence>
<dbReference type="SUPFAM" id="SSF49899">
    <property type="entry name" value="Concanavalin A-like lectins/glucanases"/>
    <property type="match status" value="1"/>
</dbReference>
<feature type="domain" description="LamG-like jellyroll fold" evidence="4">
    <location>
        <begin position="361"/>
        <end position="483"/>
    </location>
</feature>
<evidence type="ECO:0000256" key="1">
    <source>
        <dbReference type="ARBA" id="ARBA00022729"/>
    </source>
</evidence>
<keyword evidence="3" id="KW-1133">Transmembrane helix</keyword>
<gene>
    <name evidence="5" type="ORF">OU798_19620</name>
</gene>
<evidence type="ECO:0000256" key="3">
    <source>
        <dbReference type="SAM" id="Phobius"/>
    </source>
</evidence>
<evidence type="ECO:0000313" key="5">
    <source>
        <dbReference type="EMBL" id="MCY1722568.1"/>
    </source>
</evidence>
<feature type="transmembrane region" description="Helical" evidence="3">
    <location>
        <begin position="504"/>
        <end position="524"/>
    </location>
</feature>
<comment type="caution">
    <text evidence="5">The sequence shown here is derived from an EMBL/GenBank/DDBJ whole genome shotgun (WGS) entry which is preliminary data.</text>
</comment>
<dbReference type="AlphaFoldDB" id="A0A9X3F8P7"/>
<dbReference type="Pfam" id="PF13385">
    <property type="entry name" value="Laminin_G_3"/>
    <property type="match status" value="1"/>
</dbReference>
<proteinExistence type="predicted"/>
<reference evidence="5" key="1">
    <citation type="submission" date="2022-11" db="EMBL/GenBank/DDBJ databases">
        <title>Marilongibacter aestuarii gen. nov., sp. nov., isolated from tidal flat sediment.</title>
        <authorList>
            <person name="Jiayan W."/>
        </authorList>
    </citation>
    <scope>NUCLEOTIDE SEQUENCE</scope>
    <source>
        <strain evidence="5">Z1-6</strain>
    </source>
</reference>
<dbReference type="GO" id="GO:0004553">
    <property type="term" value="F:hydrolase activity, hydrolyzing O-glycosyl compounds"/>
    <property type="evidence" value="ECO:0007669"/>
    <property type="project" value="UniProtKB-ARBA"/>
</dbReference>
<dbReference type="InterPro" id="IPR036388">
    <property type="entry name" value="WH-like_DNA-bd_sf"/>
</dbReference>
<dbReference type="GO" id="GO:0005975">
    <property type="term" value="P:carbohydrate metabolic process"/>
    <property type="evidence" value="ECO:0007669"/>
    <property type="project" value="UniProtKB-ARBA"/>
</dbReference>
<evidence type="ECO:0000259" key="4">
    <source>
        <dbReference type="SMART" id="SM00560"/>
    </source>
</evidence>
<name>A0A9X3F8P7_9BACT</name>
<protein>
    <recommendedName>
        <fullName evidence="4">LamG-like jellyroll fold domain-containing protein</fullName>
    </recommendedName>
</protein>
<dbReference type="PANTHER" id="PTHR35807">
    <property type="entry name" value="TRANSCRIPTIONAL REGULATOR REDD-RELATED"/>
    <property type="match status" value="1"/>
</dbReference>
<dbReference type="SMART" id="SM00560">
    <property type="entry name" value="LamGL"/>
    <property type="match status" value="1"/>
</dbReference>
<keyword evidence="3" id="KW-0812">Transmembrane</keyword>
<dbReference type="Proteomes" id="UP001145087">
    <property type="component" value="Unassembled WGS sequence"/>
</dbReference>
<dbReference type="RefSeq" id="WP_343334893.1">
    <property type="nucleotide sequence ID" value="NZ_JAPOHD010000060.1"/>
</dbReference>
<dbReference type="Gene3D" id="2.60.120.200">
    <property type="match status" value="1"/>
</dbReference>
<evidence type="ECO:0000313" key="6">
    <source>
        <dbReference type="Proteomes" id="UP001145087"/>
    </source>
</evidence>
<dbReference type="EMBL" id="JAPOHD010000060">
    <property type="protein sequence ID" value="MCY1722568.1"/>
    <property type="molecule type" value="Genomic_DNA"/>
</dbReference>
<dbReference type="Gene3D" id="1.10.10.10">
    <property type="entry name" value="Winged helix-like DNA-binding domain superfamily/Winged helix DNA-binding domain"/>
    <property type="match status" value="1"/>
</dbReference>
<keyword evidence="6" id="KW-1185">Reference proteome</keyword>
<accession>A0A9X3F8P7</accession>
<dbReference type="GO" id="GO:0006355">
    <property type="term" value="P:regulation of DNA-templated transcription"/>
    <property type="evidence" value="ECO:0007669"/>
    <property type="project" value="TreeGrafter"/>
</dbReference>
<dbReference type="InterPro" id="IPR006558">
    <property type="entry name" value="LamG-like"/>
</dbReference>
<keyword evidence="2" id="KW-1015">Disulfide bond</keyword>
<dbReference type="GO" id="GO:0003677">
    <property type="term" value="F:DNA binding"/>
    <property type="evidence" value="ECO:0007669"/>
    <property type="project" value="TreeGrafter"/>
</dbReference>
<dbReference type="InterPro" id="IPR013320">
    <property type="entry name" value="ConA-like_dom_sf"/>
</dbReference>
<dbReference type="InterPro" id="IPR051677">
    <property type="entry name" value="AfsR-DnrI-RedD_regulator"/>
</dbReference>
<dbReference type="PANTHER" id="PTHR35807:SF1">
    <property type="entry name" value="TRANSCRIPTIONAL REGULATOR REDD"/>
    <property type="match status" value="1"/>
</dbReference>
<keyword evidence="3" id="KW-0472">Membrane</keyword>